<protein>
    <submittedName>
        <fullName evidence="1">Uncharacterized protein</fullName>
    </submittedName>
</protein>
<feature type="non-terminal residue" evidence="1">
    <location>
        <position position="28"/>
    </location>
</feature>
<dbReference type="Proteomes" id="UP000265520">
    <property type="component" value="Unassembled WGS sequence"/>
</dbReference>
<reference evidence="1 2" key="1">
    <citation type="journal article" date="2018" name="Front. Plant Sci.">
        <title>Red Clover (Trifolium pratense) and Zigzag Clover (T. medium) - A Picture of Genomic Similarities and Differences.</title>
        <authorList>
            <person name="Dluhosova J."/>
            <person name="Istvanek J."/>
            <person name="Nedelnik J."/>
            <person name="Repkova J."/>
        </authorList>
    </citation>
    <scope>NUCLEOTIDE SEQUENCE [LARGE SCALE GENOMIC DNA]</scope>
    <source>
        <strain evidence="2">cv. 10/8</strain>
        <tissue evidence="1">Leaf</tissue>
    </source>
</reference>
<evidence type="ECO:0000313" key="2">
    <source>
        <dbReference type="Proteomes" id="UP000265520"/>
    </source>
</evidence>
<dbReference type="EMBL" id="LXQA011271779">
    <property type="protein sequence ID" value="MCI91433.1"/>
    <property type="molecule type" value="Genomic_DNA"/>
</dbReference>
<name>A0A392VVA9_9FABA</name>
<accession>A0A392VVA9</accession>
<keyword evidence="2" id="KW-1185">Reference proteome</keyword>
<sequence length="28" mass="3375">MSFRSLEDLQKLEFFRGNGSSEDRRLQK</sequence>
<organism evidence="1 2">
    <name type="scientific">Trifolium medium</name>
    <dbReference type="NCBI Taxonomy" id="97028"/>
    <lineage>
        <taxon>Eukaryota</taxon>
        <taxon>Viridiplantae</taxon>
        <taxon>Streptophyta</taxon>
        <taxon>Embryophyta</taxon>
        <taxon>Tracheophyta</taxon>
        <taxon>Spermatophyta</taxon>
        <taxon>Magnoliopsida</taxon>
        <taxon>eudicotyledons</taxon>
        <taxon>Gunneridae</taxon>
        <taxon>Pentapetalae</taxon>
        <taxon>rosids</taxon>
        <taxon>fabids</taxon>
        <taxon>Fabales</taxon>
        <taxon>Fabaceae</taxon>
        <taxon>Papilionoideae</taxon>
        <taxon>50 kb inversion clade</taxon>
        <taxon>NPAAA clade</taxon>
        <taxon>Hologalegina</taxon>
        <taxon>IRL clade</taxon>
        <taxon>Trifolieae</taxon>
        <taxon>Trifolium</taxon>
    </lineage>
</organism>
<comment type="caution">
    <text evidence="1">The sequence shown here is derived from an EMBL/GenBank/DDBJ whole genome shotgun (WGS) entry which is preliminary data.</text>
</comment>
<evidence type="ECO:0000313" key="1">
    <source>
        <dbReference type="EMBL" id="MCI91433.1"/>
    </source>
</evidence>
<dbReference type="AlphaFoldDB" id="A0A392VVA9"/>
<proteinExistence type="predicted"/>